<dbReference type="EMBL" id="BAAAOS010000069">
    <property type="protein sequence ID" value="GAA1618438.1"/>
    <property type="molecule type" value="Genomic_DNA"/>
</dbReference>
<name>A0ABN2EUQ4_9ACTN</name>
<reference evidence="2 3" key="1">
    <citation type="journal article" date="2019" name="Int. J. Syst. Evol. Microbiol.">
        <title>The Global Catalogue of Microorganisms (GCM) 10K type strain sequencing project: providing services to taxonomists for standard genome sequencing and annotation.</title>
        <authorList>
            <consortium name="The Broad Institute Genomics Platform"/>
            <consortium name="The Broad Institute Genome Sequencing Center for Infectious Disease"/>
            <person name="Wu L."/>
            <person name="Ma J."/>
        </authorList>
    </citation>
    <scope>NUCLEOTIDE SEQUENCE [LARGE SCALE GENOMIC DNA]</scope>
    <source>
        <strain evidence="2 3">JCM 14969</strain>
    </source>
</reference>
<evidence type="ECO:0000256" key="1">
    <source>
        <dbReference type="SAM" id="MobiDB-lite"/>
    </source>
</evidence>
<accession>A0ABN2EUQ4</accession>
<evidence type="ECO:0000313" key="2">
    <source>
        <dbReference type="EMBL" id="GAA1618438.1"/>
    </source>
</evidence>
<keyword evidence="3" id="KW-1185">Reference proteome</keyword>
<protein>
    <submittedName>
        <fullName evidence="2">Uncharacterized protein</fullName>
    </submittedName>
</protein>
<proteinExistence type="predicted"/>
<feature type="region of interest" description="Disordered" evidence="1">
    <location>
        <begin position="1"/>
        <end position="21"/>
    </location>
</feature>
<sequence length="116" mass="11746">MTVATTRGLGGRDGVSAGGRRDGVCVGRAWDGVCVGRRDGESAGGRWDGVAVGGAWDGVAVGGYVGDGATVGVRRLFDTSEAGRVEPPVEAVTTEIVAPGDDELDEVLPRSVGHTH</sequence>
<dbReference type="RefSeq" id="WP_344222519.1">
    <property type="nucleotide sequence ID" value="NZ_BAAAOS010000069.1"/>
</dbReference>
<comment type="caution">
    <text evidence="2">The sequence shown here is derived from an EMBL/GenBank/DDBJ whole genome shotgun (WGS) entry which is preliminary data.</text>
</comment>
<dbReference type="Proteomes" id="UP001500393">
    <property type="component" value="Unassembled WGS sequence"/>
</dbReference>
<organism evidence="2 3">
    <name type="scientific">Kribbella sancticallisti</name>
    <dbReference type="NCBI Taxonomy" id="460087"/>
    <lineage>
        <taxon>Bacteria</taxon>
        <taxon>Bacillati</taxon>
        <taxon>Actinomycetota</taxon>
        <taxon>Actinomycetes</taxon>
        <taxon>Propionibacteriales</taxon>
        <taxon>Kribbellaceae</taxon>
        <taxon>Kribbella</taxon>
    </lineage>
</organism>
<feature type="compositionally biased region" description="Gly residues" evidence="1">
    <location>
        <begin position="8"/>
        <end position="17"/>
    </location>
</feature>
<gene>
    <name evidence="2" type="ORF">GCM10009789_85430</name>
</gene>
<evidence type="ECO:0000313" key="3">
    <source>
        <dbReference type="Proteomes" id="UP001500393"/>
    </source>
</evidence>